<evidence type="ECO:0000313" key="8">
    <source>
        <dbReference type="Proteomes" id="UP000324575"/>
    </source>
</evidence>
<feature type="transmembrane region" description="Helical" evidence="6">
    <location>
        <begin position="37"/>
        <end position="59"/>
    </location>
</feature>
<dbReference type="InterPro" id="IPR036458">
    <property type="entry name" value="Na:dicarbo_symporter_sf"/>
</dbReference>
<evidence type="ECO:0000256" key="6">
    <source>
        <dbReference type="SAM" id="Phobius"/>
    </source>
</evidence>
<feature type="transmembrane region" description="Helical" evidence="6">
    <location>
        <begin position="307"/>
        <end position="326"/>
    </location>
</feature>
<comment type="subcellular location">
    <subcellularLocation>
        <location evidence="1">Membrane</location>
        <topology evidence="1">Multi-pass membrane protein</topology>
    </subcellularLocation>
</comment>
<protein>
    <recommendedName>
        <fullName evidence="9">Dicarboxylate/amino acid:cation symporter</fullName>
    </recommendedName>
</protein>
<evidence type="ECO:0000256" key="2">
    <source>
        <dbReference type="ARBA" id="ARBA00022448"/>
    </source>
</evidence>
<dbReference type="Proteomes" id="UP000324575">
    <property type="component" value="Unassembled WGS sequence"/>
</dbReference>
<sequence>MKTVFLNTSFKLFLAVIVGLLLGQVANEGVIRVILPLKYVLGQLIFFLVPIIIFGFITPSIARLKKNVSRLLGVSLLLAYLSSLGVAIFAALVGYNVIPFLHIHPEVEGIKELPALLFRLDIPPLMAVMSALVLALTVGLSVTWTKSEKIEQALYQFQDIVSVMVNRFLIPILPFFIAANFTVFSYEGAIVSQLPIFFAIVLIAIVCNALWLTFLYGVAGVYSRKNPWRVLKHYGPVALTAMGTQSSAATLGVAIKAAKKSDILRDDVRDFSIPLFANVHFCGSVLDIVFLVIVISQVLYGGLPTPATLAVFIPLLGIFAIGAPGLPGGTVVASLGIIQSVLGFDEAGTALLLTVFALQDSFGTANNIVSDGALSLILSTYSDKNKQEKT</sequence>
<keyword evidence="5 6" id="KW-0472">Membrane</keyword>
<evidence type="ECO:0000256" key="5">
    <source>
        <dbReference type="ARBA" id="ARBA00023136"/>
    </source>
</evidence>
<dbReference type="PANTHER" id="PTHR42865">
    <property type="entry name" value="PROTON/GLUTAMATE-ASPARTATE SYMPORTER"/>
    <property type="match status" value="1"/>
</dbReference>
<feature type="transmembrane region" description="Helical" evidence="6">
    <location>
        <begin position="275"/>
        <end position="295"/>
    </location>
</feature>
<dbReference type="Pfam" id="PF00375">
    <property type="entry name" value="SDF"/>
    <property type="match status" value="1"/>
</dbReference>
<name>A0A5M8NZ37_9BACT</name>
<organism evidence="7 8">
    <name type="scientific">Candidatus Ordinivivax streblomastigis</name>
    <dbReference type="NCBI Taxonomy" id="2540710"/>
    <lineage>
        <taxon>Bacteria</taxon>
        <taxon>Pseudomonadati</taxon>
        <taxon>Bacteroidota</taxon>
        <taxon>Bacteroidia</taxon>
        <taxon>Bacteroidales</taxon>
        <taxon>Candidatus Ordinivivax</taxon>
    </lineage>
</organism>
<dbReference type="Gene3D" id="1.10.3860.10">
    <property type="entry name" value="Sodium:dicarboxylate symporter"/>
    <property type="match status" value="1"/>
</dbReference>
<dbReference type="SUPFAM" id="SSF118215">
    <property type="entry name" value="Proton glutamate symport protein"/>
    <property type="match status" value="1"/>
</dbReference>
<feature type="transmembrane region" description="Helical" evidence="6">
    <location>
        <begin position="196"/>
        <end position="222"/>
    </location>
</feature>
<evidence type="ECO:0008006" key="9">
    <source>
        <dbReference type="Google" id="ProtNLM"/>
    </source>
</evidence>
<evidence type="ECO:0000256" key="1">
    <source>
        <dbReference type="ARBA" id="ARBA00004141"/>
    </source>
</evidence>
<feature type="transmembrane region" description="Helical" evidence="6">
    <location>
        <begin position="165"/>
        <end position="184"/>
    </location>
</feature>
<proteinExistence type="predicted"/>
<keyword evidence="3 6" id="KW-0812">Transmembrane</keyword>
<dbReference type="AlphaFoldDB" id="A0A5M8NZ37"/>
<comment type="caution">
    <text evidence="7">The sequence shown here is derived from an EMBL/GenBank/DDBJ whole genome shotgun (WGS) entry which is preliminary data.</text>
</comment>
<feature type="transmembrane region" description="Helical" evidence="6">
    <location>
        <begin position="71"/>
        <end position="95"/>
    </location>
</feature>
<reference evidence="7 8" key="1">
    <citation type="submission" date="2019-03" db="EMBL/GenBank/DDBJ databases">
        <title>Single cell metagenomics reveals metabolic interactions within the superorganism composed of flagellate Streblomastix strix and complex community of Bacteroidetes bacteria on its surface.</title>
        <authorList>
            <person name="Treitli S.C."/>
            <person name="Kolisko M."/>
            <person name="Husnik F."/>
            <person name="Keeling P."/>
            <person name="Hampl V."/>
        </authorList>
    </citation>
    <scope>NUCLEOTIDE SEQUENCE [LARGE SCALE GENOMIC DNA]</scope>
    <source>
        <strain evidence="7">St1</strain>
    </source>
</reference>
<evidence type="ECO:0000256" key="3">
    <source>
        <dbReference type="ARBA" id="ARBA00022692"/>
    </source>
</evidence>
<evidence type="ECO:0000313" key="7">
    <source>
        <dbReference type="EMBL" id="KAA6301412.1"/>
    </source>
</evidence>
<dbReference type="GO" id="GO:0015293">
    <property type="term" value="F:symporter activity"/>
    <property type="evidence" value="ECO:0007669"/>
    <property type="project" value="InterPro"/>
</dbReference>
<evidence type="ECO:0000256" key="4">
    <source>
        <dbReference type="ARBA" id="ARBA00022989"/>
    </source>
</evidence>
<dbReference type="PANTHER" id="PTHR42865:SF10">
    <property type="entry name" value="SODIUM:DICARBOXYLATE SYMPORTER FAMILY PROTEIN"/>
    <property type="match status" value="1"/>
</dbReference>
<dbReference type="PRINTS" id="PR00173">
    <property type="entry name" value="EDTRNSPORT"/>
</dbReference>
<keyword evidence="2" id="KW-0813">Transport</keyword>
<feature type="transmembrane region" description="Helical" evidence="6">
    <location>
        <begin position="122"/>
        <end position="144"/>
    </location>
</feature>
<dbReference type="InterPro" id="IPR001991">
    <property type="entry name" value="Na-dicarboxylate_symporter"/>
</dbReference>
<keyword evidence="4 6" id="KW-1133">Transmembrane helix</keyword>
<gene>
    <name evidence="7" type="ORF">EZS26_002399</name>
</gene>
<dbReference type="GO" id="GO:0005886">
    <property type="term" value="C:plasma membrane"/>
    <property type="evidence" value="ECO:0007669"/>
    <property type="project" value="TreeGrafter"/>
</dbReference>
<dbReference type="EMBL" id="SNRX01000019">
    <property type="protein sequence ID" value="KAA6301412.1"/>
    <property type="molecule type" value="Genomic_DNA"/>
</dbReference>
<accession>A0A5M8NZ37</accession>